<dbReference type="RefSeq" id="WP_153344336.1">
    <property type="nucleotide sequence ID" value="NZ_WIVE01000034.1"/>
</dbReference>
<evidence type="ECO:0000313" key="1">
    <source>
        <dbReference type="EMBL" id="MQX37146.1"/>
    </source>
</evidence>
<comment type="caution">
    <text evidence="1">The sequence shown here is derived from an EMBL/GenBank/DDBJ whole genome shotgun (WGS) entry which is preliminary data.</text>
</comment>
<sequence length="310" mass="31815">MSRLIVIDWGTTQFRAWLVERESGAVLDTIPSGPGLRAMAGRDFPEHARAVLAPWRAENGEGTPPVLMAGMVGAPSGWRKAGQPPLPVGSADLAAGLVEATGLPGAWIVPGVHARGAGGHVDVMRGEEVQVLGALALLGRSDGRFCLPGTHSKWARAEGGRLTAFTTFMTGEVRAVLLGHSILGEPAAPDAPFDPAAFDQGVAQAEGPEGPLHHLFSSRGRFLYGELGAEGIASFLSGVLIGAELDGALAGETPAGPVILVGGAALRAPYTRAMEARGVTVEWVPADAATRAGVMAVANARDTAARPHGS</sequence>
<dbReference type="AlphaFoldDB" id="A0A7X2D3U4"/>
<accession>A0A7X2D3U4</accession>
<keyword evidence="2" id="KW-1185">Reference proteome</keyword>
<dbReference type="OrthoDB" id="256574at2"/>
<dbReference type="Pfam" id="PF05035">
    <property type="entry name" value="DGOK"/>
    <property type="match status" value="1"/>
</dbReference>
<name>A0A7X2D3U4_9PROT</name>
<dbReference type="CDD" id="cd24012">
    <property type="entry name" value="ASKHA_NBD_KDGal-kinase"/>
    <property type="match status" value="1"/>
</dbReference>
<protein>
    <submittedName>
        <fullName evidence="1">2-dehydro-3-deoxygalactonokinase</fullName>
    </submittedName>
</protein>
<dbReference type="GO" id="GO:0034194">
    <property type="term" value="P:D-galactonate catabolic process"/>
    <property type="evidence" value="ECO:0007669"/>
    <property type="project" value="InterPro"/>
</dbReference>
<keyword evidence="1" id="KW-0808">Transferase</keyword>
<dbReference type="InterPro" id="IPR042257">
    <property type="entry name" value="DGOK_C"/>
</dbReference>
<dbReference type="Gene3D" id="3.30.420.300">
    <property type="entry name" value="2-keto-3-deoxy-galactonokinase, substrate binding domain"/>
    <property type="match status" value="1"/>
</dbReference>
<organism evidence="1 2">
    <name type="scientific">Roseospira navarrensis</name>
    <dbReference type="NCBI Taxonomy" id="140058"/>
    <lineage>
        <taxon>Bacteria</taxon>
        <taxon>Pseudomonadati</taxon>
        <taxon>Pseudomonadota</taxon>
        <taxon>Alphaproteobacteria</taxon>
        <taxon>Rhodospirillales</taxon>
        <taxon>Rhodospirillaceae</taxon>
        <taxon>Roseospira</taxon>
    </lineage>
</organism>
<dbReference type="GO" id="GO:0008671">
    <property type="term" value="F:2-dehydro-3-deoxygalactonokinase activity"/>
    <property type="evidence" value="ECO:0007669"/>
    <property type="project" value="InterPro"/>
</dbReference>
<dbReference type="InterPro" id="IPR042258">
    <property type="entry name" value="DGOK_N"/>
</dbReference>
<dbReference type="InterPro" id="IPR007729">
    <property type="entry name" value="DGOK"/>
</dbReference>
<dbReference type="EMBL" id="WIVE01000034">
    <property type="protein sequence ID" value="MQX37146.1"/>
    <property type="molecule type" value="Genomic_DNA"/>
</dbReference>
<dbReference type="Proteomes" id="UP000434582">
    <property type="component" value="Unassembled WGS sequence"/>
</dbReference>
<proteinExistence type="predicted"/>
<gene>
    <name evidence="1" type="ORF">GHC57_11510</name>
</gene>
<keyword evidence="1" id="KW-0418">Kinase</keyword>
<dbReference type="Gene3D" id="3.30.420.310">
    <property type="entry name" value="2-keto-3-deoxy-galactonokinase, C-terminal domain"/>
    <property type="match status" value="1"/>
</dbReference>
<reference evidence="1 2" key="1">
    <citation type="submission" date="2019-10" db="EMBL/GenBank/DDBJ databases">
        <title>Draft whole-genome sequence of the purple nonsulfur photosynthetic bacterium Roseospira navarrensis DSM 15114.</title>
        <authorList>
            <person name="Kyndt J.A."/>
            <person name="Meyer T.E."/>
        </authorList>
    </citation>
    <scope>NUCLEOTIDE SEQUENCE [LARGE SCALE GENOMIC DNA]</scope>
    <source>
        <strain evidence="1 2">DSM 15114</strain>
    </source>
</reference>
<evidence type="ECO:0000313" key="2">
    <source>
        <dbReference type="Proteomes" id="UP000434582"/>
    </source>
</evidence>